<dbReference type="InterPro" id="IPR049892">
    <property type="entry name" value="AA9"/>
</dbReference>
<keyword evidence="11" id="KW-0119">Carbohydrate metabolism</keyword>
<evidence type="ECO:0000256" key="14">
    <source>
        <dbReference type="ARBA" id="ARBA00045077"/>
    </source>
</evidence>
<evidence type="ECO:0000256" key="2">
    <source>
        <dbReference type="ARBA" id="ARBA00004613"/>
    </source>
</evidence>
<keyword evidence="4" id="KW-0479">Metal-binding</keyword>
<gene>
    <name evidence="18" type="ORF">C8A04DRAFT_29936</name>
</gene>
<dbReference type="AlphaFoldDB" id="A0AAN6V2T2"/>
<comment type="subcellular location">
    <subcellularLocation>
        <location evidence="2">Secreted</location>
    </subcellularLocation>
</comment>
<dbReference type="PANTHER" id="PTHR33353">
    <property type="entry name" value="PUTATIVE (AFU_ORTHOLOGUE AFUA_1G12560)-RELATED"/>
    <property type="match status" value="1"/>
</dbReference>
<evidence type="ECO:0000259" key="17">
    <source>
        <dbReference type="Pfam" id="PF03443"/>
    </source>
</evidence>
<dbReference type="Gene3D" id="2.70.50.70">
    <property type="match status" value="1"/>
</dbReference>
<dbReference type="CDD" id="cd21175">
    <property type="entry name" value="LPMO_AA9"/>
    <property type="match status" value="1"/>
</dbReference>
<dbReference type="Proteomes" id="UP001302676">
    <property type="component" value="Unassembled WGS sequence"/>
</dbReference>
<dbReference type="RefSeq" id="XP_062635857.1">
    <property type="nucleotide sequence ID" value="XM_062781190.1"/>
</dbReference>
<dbReference type="Pfam" id="PF03443">
    <property type="entry name" value="AA9"/>
    <property type="match status" value="1"/>
</dbReference>
<evidence type="ECO:0000313" key="19">
    <source>
        <dbReference type="Proteomes" id="UP001302676"/>
    </source>
</evidence>
<keyword evidence="7" id="KW-0560">Oxidoreductase</keyword>
<name>A0AAN6V2T2_9PEZI</name>
<dbReference type="EC" id="1.14.99.56" evidence="15"/>
<proteinExistence type="inferred from homology"/>
<evidence type="ECO:0000256" key="11">
    <source>
        <dbReference type="ARBA" id="ARBA00023277"/>
    </source>
</evidence>
<comment type="cofactor">
    <cofactor evidence="1">
        <name>Cu(2+)</name>
        <dbReference type="ChEBI" id="CHEBI:29036"/>
    </cofactor>
</comment>
<evidence type="ECO:0000256" key="7">
    <source>
        <dbReference type="ARBA" id="ARBA00023002"/>
    </source>
</evidence>
<keyword evidence="19" id="KW-1185">Reference proteome</keyword>
<accession>A0AAN6V2T2</accession>
<keyword evidence="12" id="KW-0624">Polysaccharide degradation</keyword>
<evidence type="ECO:0000313" key="18">
    <source>
        <dbReference type="EMBL" id="KAK4142486.1"/>
    </source>
</evidence>
<comment type="similarity">
    <text evidence="13">Belongs to the polysaccharide monooxygenase AA9 family.</text>
</comment>
<comment type="caution">
    <text evidence="18">The sequence shown here is derived from an EMBL/GenBank/DDBJ whole genome shotgun (WGS) entry which is preliminary data.</text>
</comment>
<reference evidence="18" key="2">
    <citation type="submission" date="2023-05" db="EMBL/GenBank/DDBJ databases">
        <authorList>
            <consortium name="Lawrence Berkeley National Laboratory"/>
            <person name="Steindorff A."/>
            <person name="Hensen N."/>
            <person name="Bonometti L."/>
            <person name="Westerberg I."/>
            <person name="Brannstrom I.O."/>
            <person name="Guillou S."/>
            <person name="Cros-Aarteil S."/>
            <person name="Calhoun S."/>
            <person name="Haridas S."/>
            <person name="Kuo A."/>
            <person name="Mondo S."/>
            <person name="Pangilinan J."/>
            <person name="Riley R."/>
            <person name="Labutti K."/>
            <person name="Andreopoulos B."/>
            <person name="Lipzen A."/>
            <person name="Chen C."/>
            <person name="Yanf M."/>
            <person name="Daum C."/>
            <person name="Ng V."/>
            <person name="Clum A."/>
            <person name="Ohm R."/>
            <person name="Martin F."/>
            <person name="Silar P."/>
            <person name="Natvig D."/>
            <person name="Lalanne C."/>
            <person name="Gautier V."/>
            <person name="Ament-Velasquez S.L."/>
            <person name="Kruys A."/>
            <person name="Hutchinson M.I."/>
            <person name="Powell A.J."/>
            <person name="Barry K."/>
            <person name="Miller A.N."/>
            <person name="Grigoriev I.V."/>
            <person name="Debuchy R."/>
            <person name="Gladieux P."/>
            <person name="Thoren M.H."/>
            <person name="Johannesson H."/>
        </authorList>
    </citation>
    <scope>NUCLEOTIDE SEQUENCE</scope>
    <source>
        <strain evidence="18">CBS 141.50</strain>
    </source>
</reference>
<keyword evidence="3" id="KW-0964">Secreted</keyword>
<evidence type="ECO:0000256" key="6">
    <source>
        <dbReference type="ARBA" id="ARBA00023001"/>
    </source>
</evidence>
<evidence type="ECO:0000256" key="15">
    <source>
        <dbReference type="ARBA" id="ARBA00047174"/>
    </source>
</evidence>
<dbReference type="InterPro" id="IPR005103">
    <property type="entry name" value="AA9_LPMO"/>
</dbReference>
<evidence type="ECO:0000256" key="4">
    <source>
        <dbReference type="ARBA" id="ARBA00022723"/>
    </source>
</evidence>
<dbReference type="GO" id="GO:0004497">
    <property type="term" value="F:monooxygenase activity"/>
    <property type="evidence" value="ECO:0007669"/>
    <property type="project" value="UniProtKB-KW"/>
</dbReference>
<evidence type="ECO:0000256" key="3">
    <source>
        <dbReference type="ARBA" id="ARBA00022525"/>
    </source>
</evidence>
<feature type="signal peptide" evidence="16">
    <location>
        <begin position="1"/>
        <end position="21"/>
    </location>
</feature>
<reference evidence="18" key="1">
    <citation type="journal article" date="2023" name="Mol. Phylogenet. Evol.">
        <title>Genome-scale phylogeny and comparative genomics of the fungal order Sordariales.</title>
        <authorList>
            <person name="Hensen N."/>
            <person name="Bonometti L."/>
            <person name="Westerberg I."/>
            <person name="Brannstrom I.O."/>
            <person name="Guillou S."/>
            <person name="Cros-Aarteil S."/>
            <person name="Calhoun S."/>
            <person name="Haridas S."/>
            <person name="Kuo A."/>
            <person name="Mondo S."/>
            <person name="Pangilinan J."/>
            <person name="Riley R."/>
            <person name="LaButti K."/>
            <person name="Andreopoulos B."/>
            <person name="Lipzen A."/>
            <person name="Chen C."/>
            <person name="Yan M."/>
            <person name="Daum C."/>
            <person name="Ng V."/>
            <person name="Clum A."/>
            <person name="Steindorff A."/>
            <person name="Ohm R.A."/>
            <person name="Martin F."/>
            <person name="Silar P."/>
            <person name="Natvig D.O."/>
            <person name="Lalanne C."/>
            <person name="Gautier V."/>
            <person name="Ament-Velasquez S.L."/>
            <person name="Kruys A."/>
            <person name="Hutchinson M.I."/>
            <person name="Powell A.J."/>
            <person name="Barry K."/>
            <person name="Miller A.N."/>
            <person name="Grigoriev I.V."/>
            <person name="Debuchy R."/>
            <person name="Gladieux P."/>
            <person name="Hiltunen Thoren M."/>
            <person name="Johannesson H."/>
        </authorList>
    </citation>
    <scope>NUCLEOTIDE SEQUENCE</scope>
    <source>
        <strain evidence="18">CBS 141.50</strain>
    </source>
</reference>
<dbReference type="PANTHER" id="PTHR33353:SF17">
    <property type="entry name" value="ENDO-BETA-1,4-GLUCANASE D"/>
    <property type="match status" value="1"/>
</dbReference>
<keyword evidence="6" id="KW-0136">Cellulose degradation</keyword>
<dbReference type="GO" id="GO:0030245">
    <property type="term" value="P:cellulose catabolic process"/>
    <property type="evidence" value="ECO:0007669"/>
    <property type="project" value="UniProtKB-KW"/>
</dbReference>
<keyword evidence="8" id="KW-0186">Copper</keyword>
<evidence type="ECO:0000256" key="9">
    <source>
        <dbReference type="ARBA" id="ARBA00023033"/>
    </source>
</evidence>
<protein>
    <recommendedName>
        <fullName evidence="15">lytic cellulose monooxygenase (C4-dehydrogenating)</fullName>
        <ecNumber evidence="15">1.14.99.56</ecNumber>
    </recommendedName>
</protein>
<feature type="chain" id="PRO_5043043935" description="lytic cellulose monooxygenase (C4-dehydrogenating)" evidence="16">
    <location>
        <begin position="22"/>
        <end position="245"/>
    </location>
</feature>
<evidence type="ECO:0000256" key="8">
    <source>
        <dbReference type="ARBA" id="ARBA00023008"/>
    </source>
</evidence>
<dbReference type="GO" id="GO:0046872">
    <property type="term" value="F:metal ion binding"/>
    <property type="evidence" value="ECO:0007669"/>
    <property type="project" value="UniProtKB-KW"/>
</dbReference>
<keyword evidence="5 16" id="KW-0732">Signal</keyword>
<evidence type="ECO:0000256" key="5">
    <source>
        <dbReference type="ARBA" id="ARBA00022729"/>
    </source>
</evidence>
<organism evidence="18 19">
    <name type="scientific">Dichotomopilus funicola</name>
    <dbReference type="NCBI Taxonomy" id="1934379"/>
    <lineage>
        <taxon>Eukaryota</taxon>
        <taxon>Fungi</taxon>
        <taxon>Dikarya</taxon>
        <taxon>Ascomycota</taxon>
        <taxon>Pezizomycotina</taxon>
        <taxon>Sordariomycetes</taxon>
        <taxon>Sordariomycetidae</taxon>
        <taxon>Sordariales</taxon>
        <taxon>Chaetomiaceae</taxon>
        <taxon>Dichotomopilus</taxon>
    </lineage>
</organism>
<dbReference type="GeneID" id="87817803"/>
<dbReference type="GO" id="GO:0005576">
    <property type="term" value="C:extracellular region"/>
    <property type="evidence" value="ECO:0007669"/>
    <property type="project" value="UniProtKB-SubCell"/>
</dbReference>
<feature type="domain" description="Auxiliary Activity family 9 catalytic" evidence="17">
    <location>
        <begin position="22"/>
        <end position="230"/>
    </location>
</feature>
<evidence type="ECO:0000256" key="13">
    <source>
        <dbReference type="ARBA" id="ARBA00044502"/>
    </source>
</evidence>
<evidence type="ECO:0000256" key="10">
    <source>
        <dbReference type="ARBA" id="ARBA00023157"/>
    </source>
</evidence>
<keyword evidence="9" id="KW-0503">Monooxygenase</keyword>
<keyword evidence="18" id="KW-0378">Hydrolase</keyword>
<comment type="catalytic activity">
    <reaction evidence="14">
        <text>[(1-&gt;4)-beta-D-glucosyl]n+m + reduced acceptor + O2 = 4-dehydro-beta-D-glucosyl-[(1-&gt;4)-beta-D-glucosyl]n-1 + [(1-&gt;4)-beta-D-glucosyl]m + acceptor + H2O.</text>
        <dbReference type="EC" id="1.14.99.56"/>
    </reaction>
</comment>
<evidence type="ECO:0000256" key="1">
    <source>
        <dbReference type="ARBA" id="ARBA00001973"/>
    </source>
</evidence>
<dbReference type="GO" id="GO:0016787">
    <property type="term" value="F:hydrolase activity"/>
    <property type="evidence" value="ECO:0007669"/>
    <property type="project" value="UniProtKB-KW"/>
</dbReference>
<dbReference type="EMBL" id="MU853597">
    <property type="protein sequence ID" value="KAK4142486.1"/>
    <property type="molecule type" value="Genomic_DNA"/>
</dbReference>
<evidence type="ECO:0000256" key="12">
    <source>
        <dbReference type="ARBA" id="ARBA00023326"/>
    </source>
</evidence>
<sequence>MQLPLHTLLSLLAVGPTLVTAHATLISLSIAGQDQGKGADKYIRAPATNDPIRDLTSPNIICNTNGGKPAPSFVKAAAGDKLTMRWWHYNPDDPNDYPLDPSHKGALLTYVAPYTTGDGQGGIWTKIAEDGFEGGKWATEKLIANNGNVEVTLPSALAAGRYLVRQEIVALHQADFAGNDPAHPGRGAELYPGCAQVEVTGDGGKKPDQGFDFNKGYKYDDKGLHFNIYVPFDSYTPPGPRPWKG</sequence>
<keyword evidence="10" id="KW-1015">Disulfide bond</keyword>
<evidence type="ECO:0000256" key="16">
    <source>
        <dbReference type="SAM" id="SignalP"/>
    </source>
</evidence>